<reference evidence="4" key="1">
    <citation type="journal article" date="2019" name="Int. J. Syst. Evol. Microbiol.">
        <title>The Global Catalogue of Microorganisms (GCM) 10K type strain sequencing project: providing services to taxonomists for standard genome sequencing and annotation.</title>
        <authorList>
            <consortium name="The Broad Institute Genomics Platform"/>
            <consortium name="The Broad Institute Genome Sequencing Center for Infectious Disease"/>
            <person name="Wu L."/>
            <person name="Ma J."/>
        </authorList>
    </citation>
    <scope>NUCLEOTIDE SEQUENCE [LARGE SCALE GENOMIC DNA]</scope>
    <source>
        <strain evidence="4">JCM 3115</strain>
    </source>
</reference>
<organism evidence="3 4">
    <name type="scientific">Streptosporangium pseudovulgare</name>
    <dbReference type="NCBI Taxonomy" id="35765"/>
    <lineage>
        <taxon>Bacteria</taxon>
        <taxon>Bacillati</taxon>
        <taxon>Actinomycetota</taxon>
        <taxon>Actinomycetes</taxon>
        <taxon>Streptosporangiales</taxon>
        <taxon>Streptosporangiaceae</taxon>
        <taxon>Streptosporangium</taxon>
    </lineage>
</organism>
<dbReference type="Pfam" id="PF01979">
    <property type="entry name" value="Amidohydro_1"/>
    <property type="match status" value="1"/>
</dbReference>
<dbReference type="PANTHER" id="PTHR43135:SF3">
    <property type="entry name" value="ALPHA-D-RIBOSE 1-METHYLPHOSPHONATE 5-TRIPHOSPHATE DIPHOSPHATASE"/>
    <property type="match status" value="1"/>
</dbReference>
<evidence type="ECO:0000259" key="2">
    <source>
        <dbReference type="Pfam" id="PF01979"/>
    </source>
</evidence>
<feature type="region of interest" description="Disordered" evidence="1">
    <location>
        <begin position="110"/>
        <end position="148"/>
    </location>
</feature>
<accession>A0ABQ2RAR0</accession>
<feature type="compositionally biased region" description="Basic and acidic residues" evidence="1">
    <location>
        <begin position="125"/>
        <end position="140"/>
    </location>
</feature>
<gene>
    <name evidence="3" type="ORF">GCM10010140_60920</name>
</gene>
<dbReference type="PANTHER" id="PTHR43135">
    <property type="entry name" value="ALPHA-D-RIBOSE 1-METHYLPHOSPHONATE 5-TRIPHOSPHATE DIPHOSPHATASE"/>
    <property type="match status" value="1"/>
</dbReference>
<comment type="caution">
    <text evidence="3">The sequence shown here is derived from an EMBL/GenBank/DDBJ whole genome shotgun (WGS) entry which is preliminary data.</text>
</comment>
<dbReference type="RefSeq" id="WP_189249886.1">
    <property type="nucleotide sequence ID" value="NZ_BMQJ01000018.1"/>
</dbReference>
<evidence type="ECO:0000313" key="4">
    <source>
        <dbReference type="Proteomes" id="UP000611554"/>
    </source>
</evidence>
<dbReference type="Gene3D" id="2.30.40.10">
    <property type="entry name" value="Urease, subunit C, domain 1"/>
    <property type="match status" value="1"/>
</dbReference>
<dbReference type="Gene3D" id="3.30.110.90">
    <property type="entry name" value="Amidohydrolase"/>
    <property type="match status" value="1"/>
</dbReference>
<dbReference type="SUPFAM" id="SSF51338">
    <property type="entry name" value="Composite domain of metallo-dependent hydrolases"/>
    <property type="match status" value="1"/>
</dbReference>
<dbReference type="Proteomes" id="UP000611554">
    <property type="component" value="Unassembled WGS sequence"/>
</dbReference>
<dbReference type="InterPro" id="IPR032466">
    <property type="entry name" value="Metal_Hydrolase"/>
</dbReference>
<feature type="domain" description="Amidohydrolase-related" evidence="2">
    <location>
        <begin position="49"/>
        <end position="397"/>
    </location>
</feature>
<dbReference type="InterPro" id="IPR006680">
    <property type="entry name" value="Amidohydro-rel"/>
</dbReference>
<dbReference type="Gene3D" id="1.20.58.520">
    <property type="entry name" value="Amidohydrolase"/>
    <property type="match status" value="1"/>
</dbReference>
<dbReference type="EMBL" id="BMQJ01000018">
    <property type="protein sequence ID" value="GGQ22417.1"/>
    <property type="molecule type" value="Genomic_DNA"/>
</dbReference>
<dbReference type="Gene3D" id="3.40.50.10910">
    <property type="entry name" value="Amidohydrolase"/>
    <property type="match status" value="1"/>
</dbReference>
<evidence type="ECO:0000256" key="1">
    <source>
        <dbReference type="SAM" id="MobiDB-lite"/>
    </source>
</evidence>
<proteinExistence type="predicted"/>
<keyword evidence="4" id="KW-1185">Reference proteome</keyword>
<sequence length="417" mass="44199">MITAIINGRVFDGEHVREDTTVVLDGTRIAAVGGEPPAGADVVDARGKTLLPGLFDAHVHTSDEALALALRFGITTELEMQGMNTKTGRAHITENDSLADVRSAGFGITPPGGHPSELMPEDFTPEGHGEPDDRSGRSGPHEMPLMPFSTTPEEAVAFIPRLVAAGSDYIKFMVDDGTVEGHPGLPMLDQATLTAGVAEAHRHGMLTIAHTLTIDATRMAIEAGIDGFAHLFMDRPHTDEIIDLIAASGAFVVPCVVLNASMMGITGSSLTEDPRVGSRLNEAWTNTLNSSYNRYPQGELDDVLASVKALHDAGVDLLAGTDAAPLPLPFLGGVVHGASVHQELQYLVRAGLTPIQALRAATLTPARRFGLEDRGRIAEGLRADLLLVDGDPTTTIGDTLNLRDVWRRGTRTVLSAS</sequence>
<dbReference type="InterPro" id="IPR051781">
    <property type="entry name" value="Metallo-dep_Hydrolase"/>
</dbReference>
<protein>
    <submittedName>
        <fullName evidence="3">Imidazolonepropionase</fullName>
    </submittedName>
</protein>
<evidence type="ECO:0000313" key="3">
    <source>
        <dbReference type="EMBL" id="GGQ22417.1"/>
    </source>
</evidence>
<dbReference type="SUPFAM" id="SSF51556">
    <property type="entry name" value="Metallo-dependent hydrolases"/>
    <property type="match status" value="1"/>
</dbReference>
<dbReference type="InterPro" id="IPR011059">
    <property type="entry name" value="Metal-dep_hydrolase_composite"/>
</dbReference>
<name>A0ABQ2RAR0_9ACTN</name>